<evidence type="ECO:0000256" key="1">
    <source>
        <dbReference type="ARBA" id="ARBA00022617"/>
    </source>
</evidence>
<keyword evidence="7" id="KW-1185">Reference proteome</keyword>
<evidence type="ECO:0000256" key="3">
    <source>
        <dbReference type="ARBA" id="ARBA00023004"/>
    </source>
</evidence>
<dbReference type="Gene3D" id="1.10.760.10">
    <property type="entry name" value="Cytochrome c-like domain"/>
    <property type="match status" value="1"/>
</dbReference>
<accession>A0ABW0NJG1</accession>
<evidence type="ECO:0000313" key="6">
    <source>
        <dbReference type="EMBL" id="MFC5499708.1"/>
    </source>
</evidence>
<comment type="caution">
    <text evidence="6">The sequence shown here is derived from an EMBL/GenBank/DDBJ whole genome shotgun (WGS) entry which is preliminary data.</text>
</comment>
<sequence length="109" mass="11597">MLCSLSCSAEPVWTVPGGDLRRGEALIRQFGCASCHAIPGIGGARGNVGPPLNHVGSRTFIAGMLRNNPANLVRWIRTPQSVVPGNAMPDLGLTEVQARDIAAYLYTLR</sequence>
<reference evidence="7" key="1">
    <citation type="journal article" date="2019" name="Int. J. Syst. Evol. Microbiol.">
        <title>The Global Catalogue of Microorganisms (GCM) 10K type strain sequencing project: providing services to taxonomists for standard genome sequencing and annotation.</title>
        <authorList>
            <consortium name="The Broad Institute Genomics Platform"/>
            <consortium name="The Broad Institute Genome Sequencing Center for Infectious Disease"/>
            <person name="Wu L."/>
            <person name="Ma J."/>
        </authorList>
    </citation>
    <scope>NUCLEOTIDE SEQUENCE [LARGE SCALE GENOMIC DNA]</scope>
    <source>
        <strain evidence="7">CCUG 57401</strain>
    </source>
</reference>
<evidence type="ECO:0000259" key="5">
    <source>
        <dbReference type="PROSITE" id="PS51007"/>
    </source>
</evidence>
<proteinExistence type="predicted"/>
<dbReference type="PROSITE" id="PS51007">
    <property type="entry name" value="CYTC"/>
    <property type="match status" value="1"/>
</dbReference>
<dbReference type="Proteomes" id="UP001596037">
    <property type="component" value="Unassembled WGS sequence"/>
</dbReference>
<name>A0ABW0NJG1_9BURK</name>
<protein>
    <submittedName>
        <fullName evidence="6">C-type cytochrome</fullName>
    </submittedName>
</protein>
<feature type="domain" description="Cytochrome c" evidence="5">
    <location>
        <begin position="18"/>
        <end position="109"/>
    </location>
</feature>
<gene>
    <name evidence="6" type="ORF">ACFPOE_19350</name>
</gene>
<evidence type="ECO:0000256" key="2">
    <source>
        <dbReference type="ARBA" id="ARBA00022723"/>
    </source>
</evidence>
<dbReference type="InterPro" id="IPR009056">
    <property type="entry name" value="Cyt_c-like_dom"/>
</dbReference>
<dbReference type="Pfam" id="PF00034">
    <property type="entry name" value="Cytochrom_C"/>
    <property type="match status" value="1"/>
</dbReference>
<dbReference type="EMBL" id="JBHSMF010000010">
    <property type="protein sequence ID" value="MFC5499708.1"/>
    <property type="molecule type" value="Genomic_DNA"/>
</dbReference>
<dbReference type="InterPro" id="IPR036909">
    <property type="entry name" value="Cyt_c-like_dom_sf"/>
</dbReference>
<dbReference type="RefSeq" id="WP_376852455.1">
    <property type="nucleotide sequence ID" value="NZ_JBHSMF010000010.1"/>
</dbReference>
<evidence type="ECO:0000313" key="7">
    <source>
        <dbReference type="Proteomes" id="UP001596037"/>
    </source>
</evidence>
<keyword evidence="2 4" id="KW-0479">Metal-binding</keyword>
<evidence type="ECO:0000256" key="4">
    <source>
        <dbReference type="PROSITE-ProRule" id="PRU00433"/>
    </source>
</evidence>
<keyword evidence="3 4" id="KW-0408">Iron</keyword>
<organism evidence="6 7">
    <name type="scientific">Caenimonas terrae</name>
    <dbReference type="NCBI Taxonomy" id="696074"/>
    <lineage>
        <taxon>Bacteria</taxon>
        <taxon>Pseudomonadati</taxon>
        <taxon>Pseudomonadota</taxon>
        <taxon>Betaproteobacteria</taxon>
        <taxon>Burkholderiales</taxon>
        <taxon>Comamonadaceae</taxon>
        <taxon>Caenimonas</taxon>
    </lineage>
</organism>
<dbReference type="SUPFAM" id="SSF46626">
    <property type="entry name" value="Cytochrome c"/>
    <property type="match status" value="1"/>
</dbReference>
<keyword evidence="1 4" id="KW-0349">Heme</keyword>